<keyword evidence="9" id="KW-1185">Reference proteome</keyword>
<dbReference type="EMBL" id="BAAAPL010000001">
    <property type="protein sequence ID" value="GAA1689660.1"/>
    <property type="molecule type" value="Genomic_DNA"/>
</dbReference>
<dbReference type="Gene3D" id="1.20.1250.20">
    <property type="entry name" value="MFS general substrate transporter like domains"/>
    <property type="match status" value="2"/>
</dbReference>
<dbReference type="PANTHER" id="PTHR42718:SF9">
    <property type="entry name" value="MAJOR FACILITATOR SUPERFAMILY MULTIDRUG TRANSPORTER MFSC"/>
    <property type="match status" value="1"/>
</dbReference>
<sequence>MSAPSPSEPPASLPSATPLDRLRGTGLGITAGLIGWFVLVEFVSGILQGYYVPLFSDIVIALDIHDSDVNWFEAAQLLLSAIVVPILAKLGDMYGHKKILLISSLLTAGATWWLVFANDFWTFLIAWALQGFYVVWLPLEVALIFERGRRQNRGISATRRAAGLLVVGLEAGAIAGALAAGQIFKATGDLTVTMMIPAIAVTLVAIVIWLGVPESEPVPGRALDTWGFVLLTWGLILVTGALVYMRLISQLDLGPAAWWWVAGLFAAGIAVFVWFVRYELGHKDPAIDIRVLRRPEMWPVQITAFLVGISLLGAQGPLSTYAGTDSSLGYGLGLGASERSYVIGVYLISLIIGAVIFAILSRRANPRLILIGASVLVGVGYTLFLPFHTELWQVLLNLMIAGLGSGALVGALPAAAAAAAPRGQTGIASALTNTTKTIGGAFASAVFGVLLAVGAGTLASETAASLGGYLAVWAICAGGGFLAAVLLLFVPKVAFADTDDTAVVLSEPRAAG</sequence>
<evidence type="ECO:0000259" key="7">
    <source>
        <dbReference type="PROSITE" id="PS50850"/>
    </source>
</evidence>
<feature type="transmembrane region" description="Helical" evidence="6">
    <location>
        <begin position="190"/>
        <end position="211"/>
    </location>
</feature>
<keyword evidence="5 6" id="KW-0472">Membrane</keyword>
<evidence type="ECO:0000313" key="9">
    <source>
        <dbReference type="Proteomes" id="UP001501690"/>
    </source>
</evidence>
<feature type="transmembrane region" description="Helical" evidence="6">
    <location>
        <begin position="99"/>
        <end position="115"/>
    </location>
</feature>
<proteinExistence type="predicted"/>
<dbReference type="InterPro" id="IPR036259">
    <property type="entry name" value="MFS_trans_sf"/>
</dbReference>
<reference evidence="9" key="1">
    <citation type="journal article" date="2019" name="Int. J. Syst. Evol. Microbiol.">
        <title>The Global Catalogue of Microorganisms (GCM) 10K type strain sequencing project: providing services to taxonomists for standard genome sequencing and annotation.</title>
        <authorList>
            <consortium name="The Broad Institute Genomics Platform"/>
            <consortium name="The Broad Institute Genome Sequencing Center for Infectious Disease"/>
            <person name="Wu L."/>
            <person name="Ma J."/>
        </authorList>
    </citation>
    <scope>NUCLEOTIDE SEQUENCE [LARGE SCALE GENOMIC DNA]</scope>
    <source>
        <strain evidence="9">JCM 15577</strain>
    </source>
</reference>
<dbReference type="InterPro" id="IPR011701">
    <property type="entry name" value="MFS"/>
</dbReference>
<evidence type="ECO:0000256" key="6">
    <source>
        <dbReference type="SAM" id="Phobius"/>
    </source>
</evidence>
<protein>
    <recommendedName>
        <fullName evidence="7">Major facilitator superfamily (MFS) profile domain-containing protein</fullName>
    </recommendedName>
</protein>
<comment type="subcellular location">
    <subcellularLocation>
        <location evidence="1">Cell membrane</location>
        <topology evidence="1">Multi-pass membrane protein</topology>
    </subcellularLocation>
</comment>
<dbReference type="RefSeq" id="WP_344068308.1">
    <property type="nucleotide sequence ID" value="NZ_BAAAPL010000001.1"/>
</dbReference>
<feature type="transmembrane region" description="Helical" evidence="6">
    <location>
        <begin position="341"/>
        <end position="361"/>
    </location>
</feature>
<feature type="transmembrane region" description="Helical" evidence="6">
    <location>
        <begin position="27"/>
        <end position="51"/>
    </location>
</feature>
<feature type="domain" description="Major facilitator superfamily (MFS) profile" evidence="7">
    <location>
        <begin position="33"/>
        <end position="495"/>
    </location>
</feature>
<dbReference type="PANTHER" id="PTHR42718">
    <property type="entry name" value="MAJOR FACILITATOR SUPERFAMILY MULTIDRUG TRANSPORTER MFSC"/>
    <property type="match status" value="1"/>
</dbReference>
<dbReference type="PROSITE" id="PS50850">
    <property type="entry name" value="MFS"/>
    <property type="match status" value="1"/>
</dbReference>
<evidence type="ECO:0000256" key="3">
    <source>
        <dbReference type="ARBA" id="ARBA00022692"/>
    </source>
</evidence>
<dbReference type="SUPFAM" id="SSF103473">
    <property type="entry name" value="MFS general substrate transporter"/>
    <property type="match status" value="2"/>
</dbReference>
<keyword evidence="4 6" id="KW-1133">Transmembrane helix</keyword>
<comment type="caution">
    <text evidence="8">The sequence shown here is derived from an EMBL/GenBank/DDBJ whole genome shotgun (WGS) entry which is preliminary data.</text>
</comment>
<organism evidence="8 9">
    <name type="scientific">Microbacterium sediminicola</name>
    <dbReference type="NCBI Taxonomy" id="415210"/>
    <lineage>
        <taxon>Bacteria</taxon>
        <taxon>Bacillati</taxon>
        <taxon>Actinomycetota</taxon>
        <taxon>Actinomycetes</taxon>
        <taxon>Micrococcales</taxon>
        <taxon>Microbacteriaceae</taxon>
        <taxon>Microbacterium</taxon>
    </lineage>
</organism>
<dbReference type="InterPro" id="IPR020846">
    <property type="entry name" value="MFS_dom"/>
</dbReference>
<evidence type="ECO:0000313" key="8">
    <source>
        <dbReference type="EMBL" id="GAA1689660.1"/>
    </source>
</evidence>
<dbReference type="Proteomes" id="UP001501690">
    <property type="component" value="Unassembled WGS sequence"/>
</dbReference>
<evidence type="ECO:0000256" key="4">
    <source>
        <dbReference type="ARBA" id="ARBA00022989"/>
    </source>
</evidence>
<dbReference type="Pfam" id="PF07690">
    <property type="entry name" value="MFS_1"/>
    <property type="match status" value="1"/>
</dbReference>
<feature type="transmembrane region" description="Helical" evidence="6">
    <location>
        <begin position="257"/>
        <end position="276"/>
    </location>
</feature>
<feature type="transmembrane region" description="Helical" evidence="6">
    <location>
        <begin position="441"/>
        <end position="460"/>
    </location>
</feature>
<feature type="transmembrane region" description="Helical" evidence="6">
    <location>
        <begin position="466"/>
        <end position="490"/>
    </location>
</feature>
<keyword evidence="2" id="KW-0813">Transport</keyword>
<feature type="transmembrane region" description="Helical" evidence="6">
    <location>
        <begin position="121"/>
        <end position="143"/>
    </location>
</feature>
<feature type="transmembrane region" description="Helical" evidence="6">
    <location>
        <begin position="164"/>
        <end position="184"/>
    </location>
</feature>
<evidence type="ECO:0000256" key="1">
    <source>
        <dbReference type="ARBA" id="ARBA00004651"/>
    </source>
</evidence>
<feature type="transmembrane region" description="Helical" evidence="6">
    <location>
        <begin position="368"/>
        <end position="388"/>
    </location>
</feature>
<accession>A0ABP4TKL2</accession>
<gene>
    <name evidence="8" type="ORF">GCM10009808_03240</name>
</gene>
<feature type="transmembrane region" description="Helical" evidence="6">
    <location>
        <begin position="297"/>
        <end position="321"/>
    </location>
</feature>
<keyword evidence="3 6" id="KW-0812">Transmembrane</keyword>
<evidence type="ECO:0000256" key="2">
    <source>
        <dbReference type="ARBA" id="ARBA00022448"/>
    </source>
</evidence>
<feature type="transmembrane region" description="Helical" evidence="6">
    <location>
        <begin position="223"/>
        <end position="245"/>
    </location>
</feature>
<name>A0ABP4TKL2_9MICO</name>
<feature type="transmembrane region" description="Helical" evidence="6">
    <location>
        <begin position="394"/>
        <end position="420"/>
    </location>
</feature>
<evidence type="ECO:0000256" key="5">
    <source>
        <dbReference type="ARBA" id="ARBA00023136"/>
    </source>
</evidence>